<evidence type="ECO:0000313" key="7">
    <source>
        <dbReference type="Proteomes" id="UP000334990"/>
    </source>
</evidence>
<comment type="similarity">
    <text evidence="2">Belongs to the pterin-4-alpha-carbinolamine dehydratase family.</text>
</comment>
<evidence type="ECO:0000256" key="3">
    <source>
        <dbReference type="ARBA" id="ARBA00013252"/>
    </source>
</evidence>
<dbReference type="RefSeq" id="WP_155336088.1">
    <property type="nucleotide sequence ID" value="NZ_BAAABN010000020.1"/>
</dbReference>
<evidence type="ECO:0000256" key="1">
    <source>
        <dbReference type="ARBA" id="ARBA00001554"/>
    </source>
</evidence>
<dbReference type="GO" id="GO:0006729">
    <property type="term" value="P:tetrahydrobiopterin biosynthetic process"/>
    <property type="evidence" value="ECO:0007669"/>
    <property type="project" value="InterPro"/>
</dbReference>
<proteinExistence type="inferred from homology"/>
<accession>A0A5M3VSF0</accession>
<dbReference type="GO" id="GO:0008124">
    <property type="term" value="F:4-alpha-hydroxytetrahydrobiopterin dehydratase activity"/>
    <property type="evidence" value="ECO:0007669"/>
    <property type="project" value="UniProtKB-EC"/>
</dbReference>
<dbReference type="AlphaFoldDB" id="A0A5M3VSF0"/>
<evidence type="ECO:0000256" key="5">
    <source>
        <dbReference type="ARBA" id="ARBA00023239"/>
    </source>
</evidence>
<dbReference type="NCBIfam" id="NF002017">
    <property type="entry name" value="PRK00823.1-2"/>
    <property type="match status" value="1"/>
</dbReference>
<dbReference type="PANTHER" id="PTHR12599">
    <property type="entry name" value="PTERIN-4-ALPHA-CARBINOLAMINE DEHYDRATASE"/>
    <property type="match status" value="1"/>
</dbReference>
<dbReference type="OrthoDB" id="15077at2"/>
<gene>
    <name evidence="6" type="primary">phhB</name>
    <name evidence="6" type="ORF">Acor_17700</name>
</gene>
<dbReference type="PANTHER" id="PTHR12599:SF0">
    <property type="entry name" value="PTERIN-4-ALPHA-CARBINOLAMINE DEHYDRATASE"/>
    <property type="match status" value="1"/>
</dbReference>
<protein>
    <recommendedName>
        <fullName evidence="4">Putative pterin-4-alpha-carbinolamine dehydratase</fullName>
        <ecNumber evidence="3">4.2.1.96</ecNumber>
    </recommendedName>
</protein>
<dbReference type="Proteomes" id="UP000334990">
    <property type="component" value="Unassembled WGS sequence"/>
</dbReference>
<evidence type="ECO:0000256" key="4">
    <source>
        <dbReference type="ARBA" id="ARBA00021735"/>
    </source>
</evidence>
<evidence type="ECO:0000256" key="2">
    <source>
        <dbReference type="ARBA" id="ARBA00006472"/>
    </source>
</evidence>
<dbReference type="Pfam" id="PF01329">
    <property type="entry name" value="Pterin_4a"/>
    <property type="match status" value="1"/>
</dbReference>
<sequence length="89" mass="9783">MDNAPEPASWTRDGNTLRRTVNAPDFPAAISIVTAVADEAERMNHHPDIDIRWRTVFFALTTHSTGGLTDLDYELAGHIDRIVAEHGGS</sequence>
<dbReference type="InterPro" id="IPR001533">
    <property type="entry name" value="Pterin_deHydtase"/>
</dbReference>
<dbReference type="CDD" id="cd00488">
    <property type="entry name" value="PCD_DCoH"/>
    <property type="match status" value="1"/>
</dbReference>
<dbReference type="SUPFAM" id="SSF55248">
    <property type="entry name" value="PCD-like"/>
    <property type="match status" value="1"/>
</dbReference>
<dbReference type="EC" id="4.2.1.96" evidence="3"/>
<comment type="caution">
    <text evidence="6">The sequence shown here is derived from an EMBL/GenBank/DDBJ whole genome shotgun (WGS) entry which is preliminary data.</text>
</comment>
<evidence type="ECO:0000313" key="6">
    <source>
        <dbReference type="EMBL" id="GER99706.1"/>
    </source>
</evidence>
<keyword evidence="7" id="KW-1185">Reference proteome</keyword>
<keyword evidence="5" id="KW-0456">Lyase</keyword>
<dbReference type="InterPro" id="IPR036428">
    <property type="entry name" value="PCD_sf"/>
</dbReference>
<organism evidence="6 7">
    <name type="scientific">Acrocarpospora corrugata</name>
    <dbReference type="NCBI Taxonomy" id="35763"/>
    <lineage>
        <taxon>Bacteria</taxon>
        <taxon>Bacillati</taxon>
        <taxon>Actinomycetota</taxon>
        <taxon>Actinomycetes</taxon>
        <taxon>Streptosporangiales</taxon>
        <taxon>Streptosporangiaceae</taxon>
        <taxon>Acrocarpospora</taxon>
    </lineage>
</organism>
<reference evidence="6 7" key="1">
    <citation type="submission" date="2019-10" db="EMBL/GenBank/DDBJ databases">
        <title>Whole genome shotgun sequence of Acrocarpospora corrugata NBRC 13972.</title>
        <authorList>
            <person name="Ichikawa N."/>
            <person name="Kimura A."/>
            <person name="Kitahashi Y."/>
            <person name="Komaki H."/>
            <person name="Oguchi A."/>
        </authorList>
    </citation>
    <scope>NUCLEOTIDE SEQUENCE [LARGE SCALE GENOMIC DNA]</scope>
    <source>
        <strain evidence="6 7">NBRC 13972</strain>
    </source>
</reference>
<dbReference type="Gene3D" id="3.30.1360.20">
    <property type="entry name" value="Transcriptional coactivator/pterin dehydratase"/>
    <property type="match status" value="1"/>
</dbReference>
<name>A0A5M3VSF0_9ACTN</name>
<comment type="catalytic activity">
    <reaction evidence="1">
        <text>(4aS,6R)-4a-hydroxy-L-erythro-5,6,7,8-tetrahydrobiopterin = (6R)-L-erythro-6,7-dihydrobiopterin + H2O</text>
        <dbReference type="Rhea" id="RHEA:11920"/>
        <dbReference type="ChEBI" id="CHEBI:15377"/>
        <dbReference type="ChEBI" id="CHEBI:15642"/>
        <dbReference type="ChEBI" id="CHEBI:43120"/>
        <dbReference type="EC" id="4.2.1.96"/>
    </reaction>
</comment>
<dbReference type="EMBL" id="BLAD01000041">
    <property type="protein sequence ID" value="GER99706.1"/>
    <property type="molecule type" value="Genomic_DNA"/>
</dbReference>